<dbReference type="CDD" id="cd07438">
    <property type="entry name" value="PHP_HisPPase_AMP"/>
    <property type="match status" value="1"/>
</dbReference>
<sequence length="289" mass="32585">MKAELHCHTKLSDGSFSFDEILELAVQQNIGYLAITNHDTTRDLHEMMEQGRKRGVEIIPGIEISGYDFERRRRIHILGYYIESGNQAIESLCKPMLERRHQGCRTAVDRLIEAGYDITWENVLKYAEGGTGVYKQHIMHALLDQGYTESIYGELYKKLFSRGQDDEQPGIAYMPMEYVDAKDAIRVILQAGGVPVLAHPGQYRNFEAVNELVEAGLQGIEVWHPLHGPEDEAKAQEFAAKFSLIMTGGSDFHGFYGEKDVTLGSKNPGLNAVRALQERKRVLKGVFNP</sequence>
<keyword evidence="3" id="KW-1185">Reference proteome</keyword>
<dbReference type="SMART" id="SM00481">
    <property type="entry name" value="POLIIIAc"/>
    <property type="match status" value="1"/>
</dbReference>
<organism evidence="2 3">
    <name type="scientific">Paenibacillus piri</name>
    <dbReference type="NCBI Taxonomy" id="2547395"/>
    <lineage>
        <taxon>Bacteria</taxon>
        <taxon>Bacillati</taxon>
        <taxon>Bacillota</taxon>
        <taxon>Bacilli</taxon>
        <taxon>Bacillales</taxon>
        <taxon>Paenibacillaceae</taxon>
        <taxon>Paenibacillus</taxon>
    </lineage>
</organism>
<reference evidence="2 3" key="1">
    <citation type="submission" date="2019-03" db="EMBL/GenBank/DDBJ databases">
        <title>This is whole genome sequence of Paenibacillus sp MS74 strain.</title>
        <authorList>
            <person name="Trinh H.N."/>
        </authorList>
    </citation>
    <scope>NUCLEOTIDE SEQUENCE [LARGE SCALE GENOMIC DNA]</scope>
    <source>
        <strain evidence="2 3">MS74</strain>
    </source>
</reference>
<name>A0A4R5KIY2_9BACL</name>
<dbReference type="Gene3D" id="1.10.150.650">
    <property type="match status" value="1"/>
</dbReference>
<gene>
    <name evidence="2" type="ORF">E1757_22530</name>
</gene>
<proteinExistence type="predicted"/>
<dbReference type="EMBL" id="SMRT01000012">
    <property type="protein sequence ID" value="TDF94735.1"/>
    <property type="molecule type" value="Genomic_DNA"/>
</dbReference>
<feature type="domain" description="Polymerase/histidinol phosphatase N-terminal" evidence="1">
    <location>
        <begin position="3"/>
        <end position="68"/>
    </location>
</feature>
<dbReference type="Gene3D" id="3.20.20.140">
    <property type="entry name" value="Metal-dependent hydrolases"/>
    <property type="match status" value="1"/>
</dbReference>
<dbReference type="SUPFAM" id="SSF89550">
    <property type="entry name" value="PHP domain-like"/>
    <property type="match status" value="1"/>
</dbReference>
<dbReference type="PANTHER" id="PTHR42924">
    <property type="entry name" value="EXONUCLEASE"/>
    <property type="match status" value="1"/>
</dbReference>
<dbReference type="GO" id="GO:0035312">
    <property type="term" value="F:5'-3' DNA exonuclease activity"/>
    <property type="evidence" value="ECO:0007669"/>
    <property type="project" value="TreeGrafter"/>
</dbReference>
<dbReference type="InterPro" id="IPR016195">
    <property type="entry name" value="Pol/histidinol_Pase-like"/>
</dbReference>
<dbReference type="AlphaFoldDB" id="A0A4R5KIY2"/>
<dbReference type="Pfam" id="PF02811">
    <property type="entry name" value="PHP"/>
    <property type="match status" value="1"/>
</dbReference>
<dbReference type="InterPro" id="IPR052018">
    <property type="entry name" value="PHP_domain"/>
</dbReference>
<dbReference type="GO" id="GO:0004534">
    <property type="term" value="F:5'-3' RNA exonuclease activity"/>
    <property type="evidence" value="ECO:0007669"/>
    <property type="project" value="TreeGrafter"/>
</dbReference>
<evidence type="ECO:0000313" key="2">
    <source>
        <dbReference type="EMBL" id="TDF94735.1"/>
    </source>
</evidence>
<dbReference type="PANTHER" id="PTHR42924:SF3">
    <property type="entry name" value="POLYMERASE_HISTIDINOL PHOSPHATASE N-TERMINAL DOMAIN-CONTAINING PROTEIN"/>
    <property type="match status" value="1"/>
</dbReference>
<dbReference type="RefSeq" id="WP_133232325.1">
    <property type="nucleotide sequence ID" value="NZ_SMRT01000012.1"/>
</dbReference>
<evidence type="ECO:0000313" key="3">
    <source>
        <dbReference type="Proteomes" id="UP000295636"/>
    </source>
</evidence>
<comment type="caution">
    <text evidence="2">The sequence shown here is derived from an EMBL/GenBank/DDBJ whole genome shotgun (WGS) entry which is preliminary data.</text>
</comment>
<evidence type="ECO:0000259" key="1">
    <source>
        <dbReference type="SMART" id="SM00481"/>
    </source>
</evidence>
<dbReference type="InterPro" id="IPR004013">
    <property type="entry name" value="PHP_dom"/>
</dbReference>
<dbReference type="OrthoDB" id="9804333at2"/>
<accession>A0A4R5KIY2</accession>
<protein>
    <submittedName>
        <fullName evidence="2">PHP domain-containing protein</fullName>
    </submittedName>
</protein>
<dbReference type="InterPro" id="IPR003141">
    <property type="entry name" value="Pol/His_phosphatase_N"/>
</dbReference>
<dbReference type="Proteomes" id="UP000295636">
    <property type="component" value="Unassembled WGS sequence"/>
</dbReference>